<name>A0AAV2AA31_9ARAC</name>
<sequence length="130" mass="14922">MSFFRDAKEALGGETWYSEFQLYYEEDIKVGLTFTERTYHTNSKKLNLRRTIKYLTPNSRQAALEQPWGFSPRGWGPLACREEKNSSRDPPESDSFWLFALSLDPEKNKGNPTLLSTGVVNPPWACALIL</sequence>
<dbReference type="Proteomes" id="UP001497382">
    <property type="component" value="Unassembled WGS sequence"/>
</dbReference>
<protein>
    <submittedName>
        <fullName evidence="1">Uncharacterized protein</fullName>
    </submittedName>
</protein>
<evidence type="ECO:0000313" key="1">
    <source>
        <dbReference type="EMBL" id="CAL1280870.1"/>
    </source>
</evidence>
<accession>A0AAV2AA31</accession>
<evidence type="ECO:0000313" key="2">
    <source>
        <dbReference type="Proteomes" id="UP001497382"/>
    </source>
</evidence>
<reference evidence="1 2" key="1">
    <citation type="submission" date="2024-04" db="EMBL/GenBank/DDBJ databases">
        <authorList>
            <person name="Rising A."/>
            <person name="Reimegard J."/>
            <person name="Sonavane S."/>
            <person name="Akerstrom W."/>
            <person name="Nylinder S."/>
            <person name="Hedman E."/>
            <person name="Kallberg Y."/>
        </authorList>
    </citation>
    <scope>NUCLEOTIDE SEQUENCE [LARGE SCALE GENOMIC DNA]</scope>
</reference>
<dbReference type="AlphaFoldDB" id="A0AAV2AA31"/>
<comment type="caution">
    <text evidence="1">The sequence shown here is derived from an EMBL/GenBank/DDBJ whole genome shotgun (WGS) entry which is preliminary data.</text>
</comment>
<organism evidence="1 2">
    <name type="scientific">Larinioides sclopetarius</name>
    <dbReference type="NCBI Taxonomy" id="280406"/>
    <lineage>
        <taxon>Eukaryota</taxon>
        <taxon>Metazoa</taxon>
        <taxon>Ecdysozoa</taxon>
        <taxon>Arthropoda</taxon>
        <taxon>Chelicerata</taxon>
        <taxon>Arachnida</taxon>
        <taxon>Araneae</taxon>
        <taxon>Araneomorphae</taxon>
        <taxon>Entelegynae</taxon>
        <taxon>Araneoidea</taxon>
        <taxon>Araneidae</taxon>
        <taxon>Larinioides</taxon>
    </lineage>
</organism>
<proteinExistence type="predicted"/>
<dbReference type="EMBL" id="CAXIEN010000137">
    <property type="protein sequence ID" value="CAL1280870.1"/>
    <property type="molecule type" value="Genomic_DNA"/>
</dbReference>
<keyword evidence="2" id="KW-1185">Reference proteome</keyword>
<gene>
    <name evidence="1" type="ORF">LARSCL_LOCUS11241</name>
</gene>